<dbReference type="AlphaFoldDB" id="A0A6G7YSX2"/>
<keyword evidence="9" id="KW-1185">Reference proteome</keyword>
<comment type="similarity">
    <text evidence="2">Belongs to the inositol monophosphatase superfamily.</text>
</comment>
<feature type="binding site" evidence="6">
    <location>
        <position position="94"/>
    </location>
    <ligand>
        <name>Mg(2+)</name>
        <dbReference type="ChEBI" id="CHEBI:18420"/>
        <label>1</label>
        <note>catalytic</note>
    </ligand>
</feature>
<accession>A0A6G7YSX2</accession>
<proteinExistence type="inferred from homology"/>
<evidence type="ECO:0000256" key="2">
    <source>
        <dbReference type="ARBA" id="ARBA00009759"/>
    </source>
</evidence>
<feature type="binding site" evidence="6">
    <location>
        <position position="76"/>
    </location>
    <ligand>
        <name>Mg(2+)</name>
        <dbReference type="ChEBI" id="CHEBI:18420"/>
        <label>1</label>
        <note>catalytic</note>
    </ligand>
</feature>
<dbReference type="EMBL" id="CP049869">
    <property type="protein sequence ID" value="QIK79848.1"/>
    <property type="molecule type" value="Genomic_DNA"/>
</dbReference>
<feature type="region of interest" description="Disordered" evidence="7">
    <location>
        <begin position="34"/>
        <end position="55"/>
    </location>
</feature>
<evidence type="ECO:0000256" key="7">
    <source>
        <dbReference type="SAM" id="MobiDB-lite"/>
    </source>
</evidence>
<feature type="binding site" evidence="6">
    <location>
        <position position="219"/>
    </location>
    <ligand>
        <name>Mg(2+)</name>
        <dbReference type="ChEBI" id="CHEBI:18420"/>
        <label>1</label>
        <note>catalytic</note>
    </ligand>
</feature>
<feature type="binding site" evidence="6">
    <location>
        <position position="92"/>
    </location>
    <ligand>
        <name>Mg(2+)</name>
        <dbReference type="ChEBI" id="CHEBI:18420"/>
        <label>1</label>
        <note>catalytic</note>
    </ligand>
</feature>
<dbReference type="GO" id="GO:0046872">
    <property type="term" value="F:metal ion binding"/>
    <property type="evidence" value="ECO:0007669"/>
    <property type="project" value="UniProtKB-KW"/>
</dbReference>
<keyword evidence="5 6" id="KW-0460">Magnesium</keyword>
<protein>
    <submittedName>
        <fullName evidence="8">Histidinol-phosphatase</fullName>
    </submittedName>
</protein>
<reference evidence="8 9" key="1">
    <citation type="submission" date="2020-03" db="EMBL/GenBank/DDBJ databases">
        <title>Sphingomonas sp. nov., isolated from fish.</title>
        <authorList>
            <person name="Hyun D.-W."/>
            <person name="Bae J.-W."/>
        </authorList>
    </citation>
    <scope>NUCLEOTIDE SEQUENCE [LARGE SCALE GENOMIC DNA]</scope>
    <source>
        <strain evidence="8 9">HDW15B</strain>
    </source>
</reference>
<dbReference type="GO" id="GO:0016791">
    <property type="term" value="F:phosphatase activity"/>
    <property type="evidence" value="ECO:0007669"/>
    <property type="project" value="UniProtKB-ARBA"/>
</dbReference>
<sequence length="267" mass="28772">MLRHVAEVPSALQSLAERLAAVARAETLPRWRTGLEADNKDSEGSWDPVTEADRGSERAMRTLLEAEEPSHGVDGEEFPSRPAQGRFRWSLDPIDGTRAFVCGFPTWTTLIALLDDDRPVLGIIDAPALDELYLGTPGGSALIQAAHRVPLQSSGCLTLPQARVSTTDPFLFDAAGQEAFGQVRAAARTIRYGFDAYAYARLAAGSIDLVIESGLKTYDYHALIPVVRGAGGTFGDWYGGEDYRDGKVIAAASRKLYDAAVEIMSAA</sequence>
<dbReference type="SUPFAM" id="SSF56655">
    <property type="entry name" value="Carbohydrate phosphatase"/>
    <property type="match status" value="1"/>
</dbReference>
<dbReference type="Gene3D" id="3.40.190.80">
    <property type="match status" value="1"/>
</dbReference>
<evidence type="ECO:0000313" key="9">
    <source>
        <dbReference type="Proteomes" id="UP000503222"/>
    </source>
</evidence>
<evidence type="ECO:0000256" key="3">
    <source>
        <dbReference type="ARBA" id="ARBA00022723"/>
    </source>
</evidence>
<gene>
    <name evidence="8" type="ORF">G7077_00960</name>
</gene>
<evidence type="ECO:0000256" key="1">
    <source>
        <dbReference type="ARBA" id="ARBA00001946"/>
    </source>
</evidence>
<evidence type="ECO:0000256" key="4">
    <source>
        <dbReference type="ARBA" id="ARBA00022801"/>
    </source>
</evidence>
<feature type="binding site" evidence="6">
    <location>
        <position position="95"/>
    </location>
    <ligand>
        <name>Mg(2+)</name>
        <dbReference type="ChEBI" id="CHEBI:18420"/>
        <label>1</label>
        <note>catalytic</note>
    </ligand>
</feature>
<dbReference type="InterPro" id="IPR051090">
    <property type="entry name" value="Inositol_monoP_superfamily"/>
</dbReference>
<dbReference type="Pfam" id="PF00459">
    <property type="entry name" value="Inositol_P"/>
    <property type="match status" value="1"/>
</dbReference>
<evidence type="ECO:0000256" key="5">
    <source>
        <dbReference type="ARBA" id="ARBA00022842"/>
    </source>
</evidence>
<keyword evidence="4" id="KW-0378">Hydrolase</keyword>
<dbReference type="Gene3D" id="3.30.540.10">
    <property type="entry name" value="Fructose-1,6-Bisphosphatase, subunit A, domain 1"/>
    <property type="match status" value="1"/>
</dbReference>
<evidence type="ECO:0000256" key="6">
    <source>
        <dbReference type="PIRSR" id="PIRSR600760-2"/>
    </source>
</evidence>
<dbReference type="InterPro" id="IPR000760">
    <property type="entry name" value="Inositol_monophosphatase-like"/>
</dbReference>
<dbReference type="Proteomes" id="UP000503222">
    <property type="component" value="Chromosome"/>
</dbReference>
<comment type="cofactor">
    <cofactor evidence="1 6">
        <name>Mg(2+)</name>
        <dbReference type="ChEBI" id="CHEBI:18420"/>
    </cofactor>
</comment>
<dbReference type="KEGG" id="spii:G7077_00960"/>
<dbReference type="PANTHER" id="PTHR43200:SF6">
    <property type="entry name" value="3'(2'),5'-BISPHOSPHATE NUCLEOTIDASE"/>
    <property type="match status" value="1"/>
</dbReference>
<name>A0A6G7YSX2_9SPHN</name>
<evidence type="ECO:0000313" key="8">
    <source>
        <dbReference type="EMBL" id="QIK79848.1"/>
    </source>
</evidence>
<dbReference type="PRINTS" id="PR00377">
    <property type="entry name" value="IMPHPHTASES"/>
</dbReference>
<organism evidence="8 9">
    <name type="scientific">Sphingomonas piscis</name>
    <dbReference type="NCBI Taxonomy" id="2714943"/>
    <lineage>
        <taxon>Bacteria</taxon>
        <taxon>Pseudomonadati</taxon>
        <taxon>Pseudomonadota</taxon>
        <taxon>Alphaproteobacteria</taxon>
        <taxon>Sphingomonadales</taxon>
        <taxon>Sphingomonadaceae</taxon>
        <taxon>Sphingomonas</taxon>
    </lineage>
</organism>
<feature type="compositionally biased region" description="Basic and acidic residues" evidence="7">
    <location>
        <begin position="34"/>
        <end position="43"/>
    </location>
</feature>
<dbReference type="PANTHER" id="PTHR43200">
    <property type="entry name" value="PHOSPHATASE"/>
    <property type="match status" value="1"/>
</dbReference>
<dbReference type="GO" id="GO:0000105">
    <property type="term" value="P:L-histidine biosynthetic process"/>
    <property type="evidence" value="ECO:0007669"/>
    <property type="project" value="TreeGrafter"/>
</dbReference>
<keyword evidence="3 6" id="KW-0479">Metal-binding</keyword>